<organism evidence="5 6">
    <name type="scientific">Treponema ruminis</name>
    <dbReference type="NCBI Taxonomy" id="744515"/>
    <lineage>
        <taxon>Bacteria</taxon>
        <taxon>Pseudomonadati</taxon>
        <taxon>Spirochaetota</taxon>
        <taxon>Spirochaetia</taxon>
        <taxon>Spirochaetales</taxon>
        <taxon>Treponemataceae</taxon>
        <taxon>Treponema</taxon>
    </lineage>
</organism>
<evidence type="ECO:0000259" key="4">
    <source>
        <dbReference type="SMART" id="SM00363"/>
    </source>
</evidence>
<dbReference type="InterPro" id="IPR020103">
    <property type="entry name" value="PsdUridine_synth_cat_dom_sf"/>
</dbReference>
<dbReference type="CDD" id="cd00165">
    <property type="entry name" value="S4"/>
    <property type="match status" value="1"/>
</dbReference>
<dbReference type="EMBL" id="JACHFQ010000003">
    <property type="protein sequence ID" value="MBB5225672.1"/>
    <property type="molecule type" value="Genomic_DNA"/>
</dbReference>
<dbReference type="CDD" id="cd02869">
    <property type="entry name" value="PseudoU_synth_RluA_like"/>
    <property type="match status" value="1"/>
</dbReference>
<comment type="caution">
    <text evidence="5">The sequence shown here is derived from an EMBL/GenBank/DDBJ whole genome shotgun (WGS) entry which is preliminary data.</text>
</comment>
<keyword evidence="6" id="KW-1185">Reference proteome</keyword>
<dbReference type="SUPFAM" id="SSF55174">
    <property type="entry name" value="Alpha-L RNA-binding motif"/>
    <property type="match status" value="1"/>
</dbReference>
<evidence type="ECO:0000256" key="2">
    <source>
        <dbReference type="ARBA" id="ARBA00023235"/>
    </source>
</evidence>
<dbReference type="GO" id="GO:0160141">
    <property type="term" value="F:23S rRNA pseudouridine(955/2504/2580) synthase activity"/>
    <property type="evidence" value="ECO:0007669"/>
    <property type="project" value="UniProtKB-EC"/>
</dbReference>
<dbReference type="PANTHER" id="PTHR21600">
    <property type="entry name" value="MITOCHONDRIAL RNA PSEUDOURIDINE SYNTHASE"/>
    <property type="match status" value="1"/>
</dbReference>
<proteinExistence type="inferred from homology"/>
<dbReference type="SMART" id="SM00363">
    <property type="entry name" value="S4"/>
    <property type="match status" value="1"/>
</dbReference>
<accession>A0A7W8G8F4</accession>
<dbReference type="EC" id="5.4.99.24" evidence="5"/>
<dbReference type="InterPro" id="IPR036986">
    <property type="entry name" value="S4_RNA-bd_sf"/>
</dbReference>
<dbReference type="AlphaFoldDB" id="A0A7W8G8F4"/>
<dbReference type="GO" id="GO:0000455">
    <property type="term" value="P:enzyme-directed rRNA pseudouridine synthesis"/>
    <property type="evidence" value="ECO:0007669"/>
    <property type="project" value="UniProtKB-ARBA"/>
</dbReference>
<sequence>MDFTHFTAGKDDSDRRLDRILRRFLSEENLSSIYKLLRKGLVKVNGKKADGNFRISEGDDIQIADFLLSSASKNENPGAEKTSPLSKDIIIFKNESILILNKPYDIPVQPSSSSRGNSLAEIVQKDYEISHKKDSLSFRTGPLHRLDRKTTGLIAFSQNLEGAKWFSEKIKSHEIQKIYLAVLQGKLMEKQVWEDQIEKLENSNEQAGSGNFHTVSVNSSGEGKFAHTEVTPLSQGIFCGKEVTIVRVLITTGRTHQIRSQSAYHGFPLLGDTAYGAVKIDSKRFGQDFFLHASELYFPKDNPLSLPEKITSPLPEFFPTFN</sequence>
<dbReference type="GO" id="GO:0003723">
    <property type="term" value="F:RNA binding"/>
    <property type="evidence" value="ECO:0007669"/>
    <property type="project" value="UniProtKB-KW"/>
</dbReference>
<evidence type="ECO:0000313" key="5">
    <source>
        <dbReference type="EMBL" id="MBB5225672.1"/>
    </source>
</evidence>
<dbReference type="PANTHER" id="PTHR21600:SF83">
    <property type="entry name" value="PSEUDOURIDYLATE SYNTHASE RPUSD4, MITOCHONDRIAL"/>
    <property type="match status" value="1"/>
</dbReference>
<protein>
    <submittedName>
        <fullName evidence="5">23S rRNA pseudouridine955/2504/2580 synthase</fullName>
        <ecNumber evidence="5">5.4.99.24</ecNumber>
    </submittedName>
</protein>
<dbReference type="InterPro" id="IPR006145">
    <property type="entry name" value="PsdUridine_synth_RsuA/RluA"/>
</dbReference>
<dbReference type="InterPro" id="IPR002942">
    <property type="entry name" value="S4_RNA-bd"/>
</dbReference>
<dbReference type="InterPro" id="IPR050188">
    <property type="entry name" value="RluA_PseudoU_synthase"/>
</dbReference>
<evidence type="ECO:0000313" key="6">
    <source>
        <dbReference type="Proteomes" id="UP000518887"/>
    </source>
</evidence>
<dbReference type="SUPFAM" id="SSF55120">
    <property type="entry name" value="Pseudouridine synthase"/>
    <property type="match status" value="1"/>
</dbReference>
<reference evidence="5 6" key="1">
    <citation type="submission" date="2020-08" db="EMBL/GenBank/DDBJ databases">
        <title>Genomic Encyclopedia of Type Strains, Phase IV (KMG-IV): sequencing the most valuable type-strain genomes for metagenomic binning, comparative biology and taxonomic classification.</title>
        <authorList>
            <person name="Goeker M."/>
        </authorList>
    </citation>
    <scope>NUCLEOTIDE SEQUENCE [LARGE SCALE GENOMIC DNA]</scope>
    <source>
        <strain evidence="5 6">DSM 103462</strain>
    </source>
</reference>
<keyword evidence="3" id="KW-0694">RNA-binding</keyword>
<dbReference type="PROSITE" id="PS50889">
    <property type="entry name" value="S4"/>
    <property type="match status" value="1"/>
</dbReference>
<name>A0A7W8G8F4_9SPIR</name>
<dbReference type="Gene3D" id="3.10.290.10">
    <property type="entry name" value="RNA-binding S4 domain"/>
    <property type="match status" value="1"/>
</dbReference>
<gene>
    <name evidence="5" type="ORF">HNP76_001029</name>
</gene>
<evidence type="ECO:0000256" key="1">
    <source>
        <dbReference type="ARBA" id="ARBA00010876"/>
    </source>
</evidence>
<feature type="domain" description="RNA-binding S4" evidence="4">
    <location>
        <begin position="15"/>
        <end position="77"/>
    </location>
</feature>
<evidence type="ECO:0000256" key="3">
    <source>
        <dbReference type="PROSITE-ProRule" id="PRU00182"/>
    </source>
</evidence>
<dbReference type="Pfam" id="PF01479">
    <property type="entry name" value="S4"/>
    <property type="match status" value="1"/>
</dbReference>
<comment type="similarity">
    <text evidence="1">Belongs to the pseudouridine synthase RluA family.</text>
</comment>
<dbReference type="RefSeq" id="WP_184658188.1">
    <property type="nucleotide sequence ID" value="NZ_CP031518.1"/>
</dbReference>
<keyword evidence="2 5" id="KW-0413">Isomerase</keyword>
<dbReference type="Pfam" id="PF00849">
    <property type="entry name" value="PseudoU_synth_2"/>
    <property type="match status" value="1"/>
</dbReference>
<dbReference type="Gene3D" id="3.30.2350.10">
    <property type="entry name" value="Pseudouridine synthase"/>
    <property type="match status" value="1"/>
</dbReference>
<dbReference type="Proteomes" id="UP000518887">
    <property type="component" value="Unassembled WGS sequence"/>
</dbReference>